<protein>
    <recommendedName>
        <fullName evidence="9">Cobalamin biosynthesis protein CobD</fullName>
    </recommendedName>
</protein>
<evidence type="ECO:0000256" key="5">
    <source>
        <dbReference type="ARBA" id="ARBA00022573"/>
    </source>
</evidence>
<sequence length="317" mass="32626">MSRAAGLALGWLADQVLGDPARWHPVAGFGSLARTLETRMYAAHRGHGVAHLALLALPLTGAVAALERATRRHGIGHTLVVAASTWTVLGGRSLLREAEAVEERLRAADLPGARAQVGRIVGRSTASLDEVGVARACLESLAENTSDAVVAPLLWGAVLGTPGLVAYRVVNTLDAMVGHRSERYREFGWAAARLDDLLNWVPARVAALLAAAAAPLAGGTGSAAEAVAAVRRDARHHPSPNGGVVEASFAGALGVVLGGVNDYGGVLEDRGTLGAGRPATPADVEPGRRLAWWVQAGSAGVVVGAAHALSARRRVMS</sequence>
<comment type="similarity">
    <text evidence="3 9">Belongs to the CobD/CbiB family.</text>
</comment>
<dbReference type="NCBIfam" id="TIGR00380">
    <property type="entry name" value="cobal_cbiB"/>
    <property type="match status" value="1"/>
</dbReference>
<evidence type="ECO:0000256" key="7">
    <source>
        <dbReference type="ARBA" id="ARBA00022989"/>
    </source>
</evidence>
<reference evidence="11" key="1">
    <citation type="submission" date="2013-08" db="EMBL/GenBank/DDBJ databases">
        <title>Intrasporangium oryzae NRRL B-24470.</title>
        <authorList>
            <person name="Liu H."/>
            <person name="Wang G."/>
        </authorList>
    </citation>
    <scope>NUCLEOTIDE SEQUENCE [LARGE SCALE GENOMIC DNA]</scope>
    <source>
        <strain evidence="11">Q5-1</strain>
    </source>
</reference>
<organism evidence="10 11">
    <name type="scientific">Intrasporangium chromatireducens Q5-1</name>
    <dbReference type="NCBI Taxonomy" id="584657"/>
    <lineage>
        <taxon>Bacteria</taxon>
        <taxon>Bacillati</taxon>
        <taxon>Actinomycetota</taxon>
        <taxon>Actinomycetes</taxon>
        <taxon>Micrococcales</taxon>
        <taxon>Intrasporangiaceae</taxon>
        <taxon>Intrasporangium</taxon>
    </lineage>
</organism>
<name>W9GLC5_9MICO</name>
<evidence type="ECO:0000256" key="8">
    <source>
        <dbReference type="ARBA" id="ARBA00023136"/>
    </source>
</evidence>
<evidence type="ECO:0000313" key="10">
    <source>
        <dbReference type="EMBL" id="EWT07041.1"/>
    </source>
</evidence>
<comment type="subcellular location">
    <subcellularLocation>
        <location evidence="1 9">Cell membrane</location>
        <topology evidence="1 9">Multi-pass membrane protein</topology>
    </subcellularLocation>
</comment>
<comment type="pathway">
    <text evidence="2 9">Cofactor biosynthesis; adenosylcobalamin biosynthesis.</text>
</comment>
<gene>
    <name evidence="9" type="primary">cobD</name>
    <name evidence="10" type="ORF">N864_12925</name>
</gene>
<dbReference type="Pfam" id="PF03186">
    <property type="entry name" value="CobD_Cbib"/>
    <property type="match status" value="1"/>
</dbReference>
<dbReference type="PANTHER" id="PTHR34308:SF1">
    <property type="entry name" value="COBALAMIN BIOSYNTHESIS PROTEIN CBIB"/>
    <property type="match status" value="1"/>
</dbReference>
<keyword evidence="11" id="KW-1185">Reference proteome</keyword>
<dbReference type="RefSeq" id="WP_034714144.1">
    <property type="nucleotide sequence ID" value="NZ_AWQS01000023.1"/>
</dbReference>
<evidence type="ECO:0000256" key="4">
    <source>
        <dbReference type="ARBA" id="ARBA00022475"/>
    </source>
</evidence>
<dbReference type="OrthoDB" id="9811967at2"/>
<comment type="caution">
    <text evidence="10">The sequence shown here is derived from an EMBL/GenBank/DDBJ whole genome shotgun (WGS) entry which is preliminary data.</text>
</comment>
<dbReference type="GO" id="GO:0048472">
    <property type="term" value="F:threonine-phosphate decarboxylase activity"/>
    <property type="evidence" value="ECO:0007669"/>
    <property type="project" value="InterPro"/>
</dbReference>
<dbReference type="EMBL" id="AWQS01000023">
    <property type="protein sequence ID" value="EWT07041.1"/>
    <property type="molecule type" value="Genomic_DNA"/>
</dbReference>
<dbReference type="HAMAP" id="MF_00024">
    <property type="entry name" value="CobD_CbiB"/>
    <property type="match status" value="1"/>
</dbReference>
<dbReference type="InterPro" id="IPR004485">
    <property type="entry name" value="Cobalamin_biosynth_CobD/CbiB"/>
</dbReference>
<keyword evidence="8 9" id="KW-0472">Membrane</keyword>
<dbReference type="PATRIC" id="fig|584657.3.peg.983"/>
<dbReference type="AlphaFoldDB" id="W9GLC5"/>
<dbReference type="Proteomes" id="UP000019494">
    <property type="component" value="Unassembled WGS sequence"/>
</dbReference>
<evidence type="ECO:0000256" key="6">
    <source>
        <dbReference type="ARBA" id="ARBA00022692"/>
    </source>
</evidence>
<keyword evidence="4 9" id="KW-1003">Cell membrane</keyword>
<dbReference type="GO" id="GO:0005886">
    <property type="term" value="C:plasma membrane"/>
    <property type="evidence" value="ECO:0007669"/>
    <property type="project" value="UniProtKB-SubCell"/>
</dbReference>
<evidence type="ECO:0000256" key="9">
    <source>
        <dbReference type="HAMAP-Rule" id="MF_00024"/>
    </source>
</evidence>
<evidence type="ECO:0000256" key="1">
    <source>
        <dbReference type="ARBA" id="ARBA00004651"/>
    </source>
</evidence>
<keyword evidence="7 9" id="KW-1133">Transmembrane helix</keyword>
<evidence type="ECO:0000256" key="2">
    <source>
        <dbReference type="ARBA" id="ARBA00004953"/>
    </source>
</evidence>
<dbReference type="GO" id="GO:0015420">
    <property type="term" value="F:ABC-type vitamin B12 transporter activity"/>
    <property type="evidence" value="ECO:0007669"/>
    <property type="project" value="UniProtKB-UniRule"/>
</dbReference>
<evidence type="ECO:0000256" key="3">
    <source>
        <dbReference type="ARBA" id="ARBA00006263"/>
    </source>
</evidence>
<comment type="function">
    <text evidence="9">Converts cobyric acid to cobinamide by the addition of aminopropanol on the F carboxylic group.</text>
</comment>
<dbReference type="PANTHER" id="PTHR34308">
    <property type="entry name" value="COBALAMIN BIOSYNTHESIS PROTEIN CBIB"/>
    <property type="match status" value="1"/>
</dbReference>
<evidence type="ECO:0000313" key="11">
    <source>
        <dbReference type="Proteomes" id="UP000019494"/>
    </source>
</evidence>
<dbReference type="GO" id="GO:0009236">
    <property type="term" value="P:cobalamin biosynthetic process"/>
    <property type="evidence" value="ECO:0007669"/>
    <property type="project" value="UniProtKB-UniRule"/>
</dbReference>
<dbReference type="UniPathway" id="UPA00148"/>
<proteinExistence type="inferred from homology"/>
<keyword evidence="6 9" id="KW-0812">Transmembrane</keyword>
<accession>W9GLC5</accession>
<keyword evidence="5 9" id="KW-0169">Cobalamin biosynthesis</keyword>